<dbReference type="Gene3D" id="3.80.10.10">
    <property type="entry name" value="Ribonuclease Inhibitor"/>
    <property type="match status" value="2"/>
</dbReference>
<gene>
    <name evidence="5" type="primary">LOC112494748</name>
</gene>
<name>A0AAJ7RM74_CEPCN</name>
<dbReference type="InterPro" id="IPR032675">
    <property type="entry name" value="LRR_dom_sf"/>
</dbReference>
<dbReference type="Pfam" id="PF13516">
    <property type="entry name" value="LRR_6"/>
    <property type="match status" value="5"/>
</dbReference>
<dbReference type="InterPro" id="IPR001611">
    <property type="entry name" value="Leu-rich_rpt"/>
</dbReference>
<keyword evidence="4" id="KW-1185">Reference proteome</keyword>
<keyword evidence="3" id="KW-0206">Cytoskeleton</keyword>
<dbReference type="InterPro" id="IPR052410">
    <property type="entry name" value="DRC5"/>
</dbReference>
<protein>
    <submittedName>
        <fullName evidence="5">Dynein regulatory complex subunit 5-like</fullName>
    </submittedName>
</protein>
<dbReference type="AlphaFoldDB" id="A0AAJ7RM74"/>
<dbReference type="KEGG" id="ccin:112494748"/>
<comment type="subcellular location">
    <subcellularLocation>
        <location evidence="1">Cytoplasm</location>
        <location evidence="1">Cytoskeleton</location>
    </subcellularLocation>
</comment>
<dbReference type="GO" id="GO:0005856">
    <property type="term" value="C:cytoskeleton"/>
    <property type="evidence" value="ECO:0007669"/>
    <property type="project" value="UniProtKB-SubCell"/>
</dbReference>
<accession>A0AAJ7RM74</accession>
<reference evidence="5" key="1">
    <citation type="submission" date="2025-08" db="UniProtKB">
        <authorList>
            <consortium name="RefSeq"/>
        </authorList>
    </citation>
    <scope>IDENTIFICATION</scope>
</reference>
<evidence type="ECO:0000256" key="2">
    <source>
        <dbReference type="ARBA" id="ARBA00022490"/>
    </source>
</evidence>
<keyword evidence="2" id="KW-0963">Cytoplasm</keyword>
<evidence type="ECO:0000313" key="5">
    <source>
        <dbReference type="RefSeq" id="XP_024943509.1"/>
    </source>
</evidence>
<dbReference type="SUPFAM" id="SSF52047">
    <property type="entry name" value="RNI-like"/>
    <property type="match status" value="1"/>
</dbReference>
<evidence type="ECO:0000256" key="3">
    <source>
        <dbReference type="ARBA" id="ARBA00023212"/>
    </source>
</evidence>
<dbReference type="PANTHER" id="PTHR24107">
    <property type="entry name" value="YNEIN REGULATORY COMPLEX SUBUNIT 5"/>
    <property type="match status" value="1"/>
</dbReference>
<evidence type="ECO:0000256" key="1">
    <source>
        <dbReference type="ARBA" id="ARBA00004245"/>
    </source>
</evidence>
<dbReference type="PANTHER" id="PTHR24107:SF20">
    <property type="entry name" value="DYNEIN REGULATORY COMPLEX SUBUNIT 5"/>
    <property type="match status" value="1"/>
</dbReference>
<dbReference type="RefSeq" id="XP_024943509.1">
    <property type="nucleotide sequence ID" value="XM_025087741.1"/>
</dbReference>
<evidence type="ECO:0000313" key="4">
    <source>
        <dbReference type="Proteomes" id="UP000694920"/>
    </source>
</evidence>
<sequence>MRILHTISKNTFEAYRCSLQTIQLPHEQNRSIRAEDEKWDEFVIPEIKVLALQVLVKGWKEYPILEGLPTCVDRYTLVEMLPTDLPFELVIVKIPYEHYWERAAKDRWTHNNPGEHGNSWRQLYCERHFADYLENLEPAFFEGQQEACNNLISLVRNYIQTLKIRRLVPSNTSSTGPDKDDEDKLPATELIVHHIPLNLILPKFHQLRELYINFGMIYMNDGFEWRDFEFSVEDCVKLSRCLSDSCALKKFSLTRSNLDQPRVAALLRGIAVNNRIEILDLSHCKLGDTGAHAVGEFLTKHRRLKELHLANNKIGESGVAGIVYGLLQQNSTPLKHLNLRLNPLRDAGGAHICGFLLRNKNIQVLNLSGCQFTGETGVGMAEIIASGYMKSFTLELDLSNNDLGPIAGEAFEVGMKTCSVILNLDVRMCNFTKESEYSISESIIRNREDKKREKLGASTARHSSVYVPLRAKSLQPPSEYKAVQERKEYD</sequence>
<organism evidence="4 5">
    <name type="scientific">Cephus cinctus</name>
    <name type="common">Wheat stem sawfly</name>
    <dbReference type="NCBI Taxonomy" id="211228"/>
    <lineage>
        <taxon>Eukaryota</taxon>
        <taxon>Metazoa</taxon>
        <taxon>Ecdysozoa</taxon>
        <taxon>Arthropoda</taxon>
        <taxon>Hexapoda</taxon>
        <taxon>Insecta</taxon>
        <taxon>Pterygota</taxon>
        <taxon>Neoptera</taxon>
        <taxon>Endopterygota</taxon>
        <taxon>Hymenoptera</taxon>
        <taxon>Cephoidea</taxon>
        <taxon>Cephidae</taxon>
        <taxon>Cephus</taxon>
    </lineage>
</organism>
<dbReference type="SMART" id="SM00368">
    <property type="entry name" value="LRR_RI"/>
    <property type="match status" value="5"/>
</dbReference>
<dbReference type="GeneID" id="112494748"/>
<proteinExistence type="predicted"/>
<dbReference type="Proteomes" id="UP000694920">
    <property type="component" value="Unplaced"/>
</dbReference>